<feature type="transmembrane region" description="Helical" evidence="5">
    <location>
        <begin position="174"/>
        <end position="194"/>
    </location>
</feature>
<comment type="subcellular location">
    <subcellularLocation>
        <location evidence="1">Cell membrane</location>
        <topology evidence="1">Multi-pass membrane protein</topology>
    </subcellularLocation>
</comment>
<dbReference type="Gene3D" id="1.20.1560.10">
    <property type="entry name" value="ABC transporter type 1, transmembrane domain"/>
    <property type="match status" value="1"/>
</dbReference>
<dbReference type="Pfam" id="PF00664">
    <property type="entry name" value="ABC_membrane"/>
    <property type="match status" value="1"/>
</dbReference>
<feature type="transmembrane region" description="Helical" evidence="5">
    <location>
        <begin position="147"/>
        <end position="168"/>
    </location>
</feature>
<dbReference type="PROSITE" id="PS50929">
    <property type="entry name" value="ABC_TM1F"/>
    <property type="match status" value="1"/>
</dbReference>
<organism evidence="8 9">
    <name type="scientific">Umezawaea endophytica</name>
    <dbReference type="NCBI Taxonomy" id="1654476"/>
    <lineage>
        <taxon>Bacteria</taxon>
        <taxon>Bacillati</taxon>
        <taxon>Actinomycetota</taxon>
        <taxon>Actinomycetes</taxon>
        <taxon>Pseudonocardiales</taxon>
        <taxon>Pseudonocardiaceae</taxon>
        <taxon>Umezawaea</taxon>
    </lineage>
</organism>
<proteinExistence type="predicted"/>
<feature type="transmembrane region" description="Helical" evidence="5">
    <location>
        <begin position="285"/>
        <end position="310"/>
    </location>
</feature>
<feature type="transmembrane region" description="Helical" evidence="5">
    <location>
        <begin position="258"/>
        <end position="279"/>
    </location>
</feature>
<dbReference type="PANTHER" id="PTHR43394">
    <property type="entry name" value="ATP-DEPENDENT PERMEASE MDL1, MITOCHONDRIAL"/>
    <property type="match status" value="1"/>
</dbReference>
<dbReference type="GO" id="GO:0015421">
    <property type="term" value="F:ABC-type oligopeptide transporter activity"/>
    <property type="evidence" value="ECO:0007669"/>
    <property type="project" value="TreeGrafter"/>
</dbReference>
<feature type="transmembrane region" description="Helical" evidence="5">
    <location>
        <begin position="76"/>
        <end position="93"/>
    </location>
</feature>
<accession>A0A9X2VY87</accession>
<dbReference type="GO" id="GO:0016887">
    <property type="term" value="F:ATP hydrolysis activity"/>
    <property type="evidence" value="ECO:0007669"/>
    <property type="project" value="InterPro"/>
</dbReference>
<evidence type="ECO:0000256" key="1">
    <source>
        <dbReference type="ARBA" id="ARBA00004651"/>
    </source>
</evidence>
<evidence type="ECO:0000256" key="5">
    <source>
        <dbReference type="SAM" id="Phobius"/>
    </source>
</evidence>
<dbReference type="InterPro" id="IPR011527">
    <property type="entry name" value="ABC1_TM_dom"/>
</dbReference>
<feature type="domain" description="ABC transporter" evidence="6">
    <location>
        <begin position="264"/>
        <end position="564"/>
    </location>
</feature>
<evidence type="ECO:0000256" key="2">
    <source>
        <dbReference type="ARBA" id="ARBA00022692"/>
    </source>
</evidence>
<keyword evidence="2 5" id="KW-0812">Transmembrane</keyword>
<dbReference type="GO" id="GO:0005524">
    <property type="term" value="F:ATP binding"/>
    <property type="evidence" value="ECO:0007669"/>
    <property type="project" value="UniProtKB-KW"/>
</dbReference>
<dbReference type="AlphaFoldDB" id="A0A9X2VY87"/>
<dbReference type="PROSITE" id="PS50893">
    <property type="entry name" value="ABC_TRANSPORTER_2"/>
    <property type="match status" value="1"/>
</dbReference>
<evidence type="ECO:0000313" key="8">
    <source>
        <dbReference type="EMBL" id="MCS7483908.1"/>
    </source>
</evidence>
<feature type="domain" description="ABC transmembrane type-1" evidence="7">
    <location>
        <begin position="37"/>
        <end position="318"/>
    </location>
</feature>
<keyword evidence="9" id="KW-1185">Reference proteome</keyword>
<evidence type="ECO:0000259" key="6">
    <source>
        <dbReference type="PROSITE" id="PS50893"/>
    </source>
</evidence>
<dbReference type="PANTHER" id="PTHR43394:SF1">
    <property type="entry name" value="ATP-BINDING CASSETTE SUB-FAMILY B MEMBER 10, MITOCHONDRIAL"/>
    <property type="match status" value="1"/>
</dbReference>
<dbReference type="InterPro" id="IPR036640">
    <property type="entry name" value="ABC1_TM_sf"/>
</dbReference>
<keyword evidence="8" id="KW-0067">ATP-binding</keyword>
<dbReference type="InterPro" id="IPR017871">
    <property type="entry name" value="ABC_transporter-like_CS"/>
</dbReference>
<dbReference type="SUPFAM" id="SSF90123">
    <property type="entry name" value="ABC transporter transmembrane region"/>
    <property type="match status" value="1"/>
</dbReference>
<evidence type="ECO:0000256" key="3">
    <source>
        <dbReference type="ARBA" id="ARBA00022989"/>
    </source>
</evidence>
<evidence type="ECO:0000259" key="7">
    <source>
        <dbReference type="PROSITE" id="PS50929"/>
    </source>
</evidence>
<dbReference type="Gene3D" id="3.40.50.300">
    <property type="entry name" value="P-loop containing nucleotide triphosphate hydrolases"/>
    <property type="match status" value="1"/>
</dbReference>
<keyword evidence="8" id="KW-0547">Nucleotide-binding</keyword>
<dbReference type="GO" id="GO:0005886">
    <property type="term" value="C:plasma membrane"/>
    <property type="evidence" value="ECO:0007669"/>
    <property type="project" value="UniProtKB-SubCell"/>
</dbReference>
<comment type="caution">
    <text evidence="8">The sequence shown here is derived from an EMBL/GenBank/DDBJ whole genome shotgun (WGS) entry which is preliminary data.</text>
</comment>
<keyword evidence="3 5" id="KW-1133">Transmembrane helix</keyword>
<reference evidence="8" key="1">
    <citation type="submission" date="2022-08" db="EMBL/GenBank/DDBJ databases">
        <authorList>
            <person name="Tistechok S."/>
            <person name="Samborskyy M."/>
            <person name="Roman I."/>
        </authorList>
    </citation>
    <scope>NUCLEOTIDE SEQUENCE</scope>
    <source>
        <strain evidence="8">DSM 103496</strain>
    </source>
</reference>
<evidence type="ECO:0000313" key="9">
    <source>
        <dbReference type="Proteomes" id="UP001141259"/>
    </source>
</evidence>
<dbReference type="EMBL" id="JANYMP010000038">
    <property type="protein sequence ID" value="MCS7483908.1"/>
    <property type="molecule type" value="Genomic_DNA"/>
</dbReference>
<dbReference type="SUPFAM" id="SSF52540">
    <property type="entry name" value="P-loop containing nucleoside triphosphate hydrolases"/>
    <property type="match status" value="1"/>
</dbReference>
<keyword evidence="4 5" id="KW-0472">Membrane</keyword>
<sequence length="564" mass="59524">MKIVLPHLPHDDPGTPDVRGPGRFLWWLVKAQRGRVAVAVVVSSTWMALLTLPPLIISRAVDEGLQQGNSGVVARWALTLLGVGAVTAVCGMLRHRLMTFIRLDAYYRTTQLVLRQVVRLGASLPRRVSAGEVVNIGSTDLQQITRVMTISGPGVGSVVAFALVGTLLTRVSPLLAAVVLIGVPLLVGVLVPLLKRLQATETGYRVEQSAVTARAGDIVAGLRVLCGIGGKDVFADRYRTASRALQAQGYRVGAVTSWIQGLGIGLPSLFVAGVTWLAARMAAAGTITIGEVIAVYGYAAALIVPVFFLMEGAEDLTRGLVGARRVVRLLVLDPEVSAHGPGVPGPAGPADLRDPDSGLVVPAGRMLAIAATRPADAVEVVDRLGRYVDSDATWGTVPLTAMAIDEVRRRILVADNDSHLFAGALREAVAGRTTPDDATITAAVHTAVAADAVPDGLESAVEEQGRTLSGGQRQRLRLVRALLANPDVLLLVEPTSAVDAHTEALIATRVHQARRGRTTVVTSTSPLLLDQADEVAYLVDGKIVATGTHPQLLEHPGYHALVFR</sequence>
<dbReference type="InterPro" id="IPR039421">
    <property type="entry name" value="Type_1_exporter"/>
</dbReference>
<dbReference type="Proteomes" id="UP001141259">
    <property type="component" value="Unassembled WGS sequence"/>
</dbReference>
<dbReference type="RefSeq" id="WP_259629357.1">
    <property type="nucleotide sequence ID" value="NZ_JANYMP010000038.1"/>
</dbReference>
<dbReference type="PROSITE" id="PS00211">
    <property type="entry name" value="ABC_TRANSPORTER_1"/>
    <property type="match status" value="1"/>
</dbReference>
<dbReference type="InterPro" id="IPR027417">
    <property type="entry name" value="P-loop_NTPase"/>
</dbReference>
<evidence type="ECO:0000256" key="4">
    <source>
        <dbReference type="ARBA" id="ARBA00023136"/>
    </source>
</evidence>
<feature type="transmembrane region" description="Helical" evidence="5">
    <location>
        <begin position="36"/>
        <end position="56"/>
    </location>
</feature>
<dbReference type="InterPro" id="IPR003439">
    <property type="entry name" value="ABC_transporter-like_ATP-bd"/>
</dbReference>
<protein>
    <submittedName>
        <fullName evidence="8">ABC transporter ATP-binding protein/permease</fullName>
    </submittedName>
</protein>
<name>A0A9X2VY87_9PSEU</name>
<dbReference type="Pfam" id="PF00005">
    <property type="entry name" value="ABC_tran"/>
    <property type="match status" value="1"/>
</dbReference>
<gene>
    <name evidence="8" type="ORF">NZH93_44345</name>
</gene>